<evidence type="ECO:0000256" key="8">
    <source>
        <dbReference type="SAM" id="Phobius"/>
    </source>
</evidence>
<dbReference type="InterPro" id="IPR003594">
    <property type="entry name" value="HATPase_dom"/>
</dbReference>
<feature type="domain" description="Histidine kinase" evidence="9">
    <location>
        <begin position="472"/>
        <end position="576"/>
    </location>
</feature>
<evidence type="ECO:0000313" key="10">
    <source>
        <dbReference type="EMBL" id="MBP1993158.1"/>
    </source>
</evidence>
<dbReference type="PROSITE" id="PS50109">
    <property type="entry name" value="HIS_KIN"/>
    <property type="match status" value="1"/>
</dbReference>
<dbReference type="GO" id="GO:0004673">
    <property type="term" value="F:protein histidine kinase activity"/>
    <property type="evidence" value="ECO:0007669"/>
    <property type="project" value="UniProtKB-EC"/>
</dbReference>
<dbReference type="InterPro" id="IPR010559">
    <property type="entry name" value="Sig_transdc_His_kin_internal"/>
</dbReference>
<dbReference type="Proteomes" id="UP001519287">
    <property type="component" value="Unassembled WGS sequence"/>
</dbReference>
<evidence type="ECO:0000259" key="9">
    <source>
        <dbReference type="PROSITE" id="PS50109"/>
    </source>
</evidence>
<evidence type="ECO:0000256" key="2">
    <source>
        <dbReference type="ARBA" id="ARBA00012438"/>
    </source>
</evidence>
<keyword evidence="4" id="KW-0547">Nucleotide-binding</keyword>
<evidence type="ECO:0000256" key="7">
    <source>
        <dbReference type="ARBA" id="ARBA00023012"/>
    </source>
</evidence>
<sequence>MMKRFEEAVSRLRPYLFYTLRSRVIAILLLSSLVPLVLIGGVSYYMIASMLNNKVMNGVRSQLEQTAFSLDKEIQSLNHVAMQLSFEGGVGLDFKAYLSSADFYEQYMLEQSIQNYIDLITYTSPNIGLVHYYFSDTRKNAFRSNDMTSDFYPDKLPKLYSFSGITYHAIHKSFKLGVDSLVLSVDRRIFIPEYGTLHVYVETNPQLVSHILGTGQSGMETAYLMTDEHNRIVYSEKEDEFAIGQELSDKQSDGARSGYLFTEKAGDWTWAAIISKQDFDKEKYSWLRNFVIFGTVSLAVALGFASILWRTVYKPLAGFNKEIRLLQNNGGFHSILKYPRIAEFDYVLNRFDEMRQRIWRLLQEARRNEKLRAELEVEKLMVQINPHFIHNTLDTVRWLARLNSQDEIERLVATLNKVLYYNMGKGGTATIGQEIALLNDYVTLQQIRYDFRFEIGIKAEDDLMDVPIPRFILQPLVENSLYHGLGDEGKIEVKAAFDEDKHIRIEVNDNGAGMSEEEIRQLFEPETGNRKKKGMGIGIGYVRRVIAARYGDDASLDIRSKPGEGTSIVLCIPIEVEQTGE</sequence>
<evidence type="ECO:0000256" key="5">
    <source>
        <dbReference type="ARBA" id="ARBA00022777"/>
    </source>
</evidence>
<keyword evidence="6" id="KW-0067">ATP-binding</keyword>
<keyword evidence="8" id="KW-1133">Transmembrane helix</keyword>
<dbReference type="Pfam" id="PF02518">
    <property type="entry name" value="HATPase_c"/>
    <property type="match status" value="1"/>
</dbReference>
<dbReference type="EC" id="2.7.13.3" evidence="2"/>
<keyword evidence="8" id="KW-0812">Transmembrane</keyword>
<dbReference type="InterPro" id="IPR050640">
    <property type="entry name" value="Bact_2-comp_sensor_kinase"/>
</dbReference>
<dbReference type="InterPro" id="IPR004358">
    <property type="entry name" value="Sig_transdc_His_kin-like_C"/>
</dbReference>
<gene>
    <name evidence="10" type="ORF">J2Z66_004775</name>
</gene>
<reference evidence="10 11" key="1">
    <citation type="submission" date="2021-03" db="EMBL/GenBank/DDBJ databases">
        <title>Genomic Encyclopedia of Type Strains, Phase IV (KMG-IV): sequencing the most valuable type-strain genomes for metagenomic binning, comparative biology and taxonomic classification.</title>
        <authorList>
            <person name="Goeker M."/>
        </authorList>
    </citation>
    <scope>NUCLEOTIDE SEQUENCE [LARGE SCALE GENOMIC DNA]</scope>
    <source>
        <strain evidence="10 11">DSM 26048</strain>
    </source>
</reference>
<dbReference type="Pfam" id="PF06580">
    <property type="entry name" value="His_kinase"/>
    <property type="match status" value="1"/>
</dbReference>
<comment type="catalytic activity">
    <reaction evidence="1">
        <text>ATP + protein L-histidine = ADP + protein N-phospho-L-histidine.</text>
        <dbReference type="EC" id="2.7.13.3"/>
    </reaction>
</comment>
<comment type="caution">
    <text evidence="10">The sequence shown here is derived from an EMBL/GenBank/DDBJ whole genome shotgun (WGS) entry which is preliminary data.</text>
</comment>
<dbReference type="PANTHER" id="PTHR34220:SF7">
    <property type="entry name" value="SENSOR HISTIDINE KINASE YPDA"/>
    <property type="match status" value="1"/>
</dbReference>
<name>A0ABS4IZZ2_9BACL</name>
<keyword evidence="8" id="KW-0472">Membrane</keyword>
<evidence type="ECO:0000256" key="6">
    <source>
        <dbReference type="ARBA" id="ARBA00022840"/>
    </source>
</evidence>
<evidence type="ECO:0000256" key="4">
    <source>
        <dbReference type="ARBA" id="ARBA00022741"/>
    </source>
</evidence>
<keyword evidence="11" id="KW-1185">Reference proteome</keyword>
<dbReference type="InterPro" id="IPR005467">
    <property type="entry name" value="His_kinase_dom"/>
</dbReference>
<dbReference type="SUPFAM" id="SSF55874">
    <property type="entry name" value="ATPase domain of HSP90 chaperone/DNA topoisomerase II/histidine kinase"/>
    <property type="match status" value="1"/>
</dbReference>
<dbReference type="SMART" id="SM00387">
    <property type="entry name" value="HATPase_c"/>
    <property type="match status" value="1"/>
</dbReference>
<feature type="transmembrane region" description="Helical" evidence="8">
    <location>
        <begin position="24"/>
        <end position="47"/>
    </location>
</feature>
<proteinExistence type="predicted"/>
<dbReference type="Gene3D" id="3.30.565.10">
    <property type="entry name" value="Histidine kinase-like ATPase, C-terminal domain"/>
    <property type="match status" value="1"/>
</dbReference>
<evidence type="ECO:0000256" key="1">
    <source>
        <dbReference type="ARBA" id="ARBA00000085"/>
    </source>
</evidence>
<dbReference type="InterPro" id="IPR036890">
    <property type="entry name" value="HATPase_C_sf"/>
</dbReference>
<keyword evidence="7" id="KW-0902">Two-component regulatory system</keyword>
<keyword evidence="5 10" id="KW-0418">Kinase</keyword>
<dbReference type="PANTHER" id="PTHR34220">
    <property type="entry name" value="SENSOR HISTIDINE KINASE YPDA"/>
    <property type="match status" value="1"/>
</dbReference>
<dbReference type="RefSeq" id="WP_209974763.1">
    <property type="nucleotide sequence ID" value="NZ_JAGGLB010000017.1"/>
</dbReference>
<dbReference type="EMBL" id="JAGGLB010000017">
    <property type="protein sequence ID" value="MBP1993158.1"/>
    <property type="molecule type" value="Genomic_DNA"/>
</dbReference>
<dbReference type="PRINTS" id="PR00344">
    <property type="entry name" value="BCTRLSENSOR"/>
</dbReference>
<keyword evidence="3 10" id="KW-0808">Transferase</keyword>
<evidence type="ECO:0000256" key="3">
    <source>
        <dbReference type="ARBA" id="ARBA00022679"/>
    </source>
</evidence>
<accession>A0ABS4IZZ2</accession>
<organism evidence="10 11">
    <name type="scientific">Paenibacillus eucommiae</name>
    <dbReference type="NCBI Taxonomy" id="1355755"/>
    <lineage>
        <taxon>Bacteria</taxon>
        <taxon>Bacillati</taxon>
        <taxon>Bacillota</taxon>
        <taxon>Bacilli</taxon>
        <taxon>Bacillales</taxon>
        <taxon>Paenibacillaceae</taxon>
        <taxon>Paenibacillus</taxon>
    </lineage>
</organism>
<evidence type="ECO:0000313" key="11">
    <source>
        <dbReference type="Proteomes" id="UP001519287"/>
    </source>
</evidence>
<feature type="transmembrane region" description="Helical" evidence="8">
    <location>
        <begin position="286"/>
        <end position="309"/>
    </location>
</feature>
<protein>
    <recommendedName>
        <fullName evidence="2">histidine kinase</fullName>
        <ecNumber evidence="2">2.7.13.3</ecNumber>
    </recommendedName>
</protein>